<keyword evidence="5 6" id="KW-0472">Membrane</keyword>
<dbReference type="InterPro" id="IPR000620">
    <property type="entry name" value="EamA_dom"/>
</dbReference>
<dbReference type="SUPFAM" id="SSF103481">
    <property type="entry name" value="Multidrug resistance efflux transporter EmrE"/>
    <property type="match status" value="2"/>
</dbReference>
<keyword evidence="3 6" id="KW-0812">Transmembrane</keyword>
<dbReference type="Pfam" id="PF00892">
    <property type="entry name" value="EamA"/>
    <property type="match status" value="1"/>
</dbReference>
<dbReference type="PANTHER" id="PTHR31218">
    <property type="entry name" value="WAT1-RELATED PROTEIN"/>
    <property type="match status" value="1"/>
</dbReference>
<accession>A0ABY9DCF6</accession>
<evidence type="ECO:0000256" key="3">
    <source>
        <dbReference type="ARBA" id="ARBA00022692"/>
    </source>
</evidence>
<feature type="transmembrane region" description="Helical" evidence="6">
    <location>
        <begin position="184"/>
        <end position="204"/>
    </location>
</feature>
<feature type="transmembrane region" description="Helical" evidence="6">
    <location>
        <begin position="40"/>
        <end position="62"/>
    </location>
</feature>
<comment type="subcellular location">
    <subcellularLocation>
        <location evidence="1 6">Membrane</location>
        <topology evidence="1 6">Multi-pass membrane protein</topology>
    </subcellularLocation>
</comment>
<organism evidence="8 9">
    <name type="scientific">Vitis vinifera</name>
    <name type="common">Grape</name>
    <dbReference type="NCBI Taxonomy" id="29760"/>
    <lineage>
        <taxon>Eukaryota</taxon>
        <taxon>Viridiplantae</taxon>
        <taxon>Streptophyta</taxon>
        <taxon>Embryophyta</taxon>
        <taxon>Tracheophyta</taxon>
        <taxon>Spermatophyta</taxon>
        <taxon>Magnoliopsida</taxon>
        <taxon>eudicotyledons</taxon>
        <taxon>Gunneridae</taxon>
        <taxon>Pentapetalae</taxon>
        <taxon>rosids</taxon>
        <taxon>Vitales</taxon>
        <taxon>Vitaceae</taxon>
        <taxon>Viteae</taxon>
        <taxon>Vitis</taxon>
    </lineage>
</organism>
<evidence type="ECO:0000256" key="2">
    <source>
        <dbReference type="ARBA" id="ARBA00007635"/>
    </source>
</evidence>
<comment type="similarity">
    <text evidence="2 6">Belongs to the drug/metabolite transporter (DMT) superfamily. Plant drug/metabolite exporter (P-DME) (TC 2.A.7.4) family.</text>
</comment>
<evidence type="ECO:0000313" key="8">
    <source>
        <dbReference type="EMBL" id="WKA04451.1"/>
    </source>
</evidence>
<evidence type="ECO:0000256" key="6">
    <source>
        <dbReference type="RuleBase" id="RU363077"/>
    </source>
</evidence>
<feature type="transmembrane region" description="Helical" evidence="6">
    <location>
        <begin position="74"/>
        <end position="98"/>
    </location>
</feature>
<feature type="transmembrane region" description="Helical" evidence="6">
    <location>
        <begin position="216"/>
        <end position="238"/>
    </location>
</feature>
<feature type="transmembrane region" description="Helical" evidence="6">
    <location>
        <begin position="305"/>
        <end position="323"/>
    </location>
</feature>
<dbReference type="InterPro" id="IPR037185">
    <property type="entry name" value="EmrE-like"/>
</dbReference>
<evidence type="ECO:0000256" key="1">
    <source>
        <dbReference type="ARBA" id="ARBA00004141"/>
    </source>
</evidence>
<feature type="transmembrane region" description="Helical" evidence="6">
    <location>
        <begin position="250"/>
        <end position="273"/>
    </location>
</feature>
<feature type="transmembrane region" description="Helical" evidence="6">
    <location>
        <begin position="104"/>
        <end position="124"/>
    </location>
</feature>
<feature type="transmembrane region" description="Helical" evidence="6">
    <location>
        <begin position="280"/>
        <end position="299"/>
    </location>
</feature>
<evidence type="ECO:0000256" key="4">
    <source>
        <dbReference type="ARBA" id="ARBA00022989"/>
    </source>
</evidence>
<feature type="domain" description="EamA" evidence="7">
    <location>
        <begin position="28"/>
        <end position="154"/>
    </location>
</feature>
<dbReference type="Proteomes" id="UP001227230">
    <property type="component" value="Chromosome 14"/>
</dbReference>
<keyword evidence="9" id="KW-1185">Reference proteome</keyword>
<dbReference type="InterPro" id="IPR030184">
    <property type="entry name" value="WAT1-related"/>
</dbReference>
<feature type="transmembrane region" description="Helical" evidence="6">
    <location>
        <begin position="136"/>
        <end position="156"/>
    </location>
</feature>
<proteinExistence type="inferred from homology"/>
<sequence length="359" mass="39141">MGDGHCLRDMVPFLGMVTVEATNVVLNVLFKSATSRGMSVYVFIVYSYAVATLILFPLLFIFNGKRLLLPPFKFSLLCKICSLGFIGFLAEIVAYKGIDYSSPTLASVIGNLTPALTFMLAIFFRMEKLALRSLSSWAKITGTIASISGALIVVLYKGLQLTSTSSPLQFISLHQPLNSQQMKWVIGGLLLVAEDLLVSIWYIVQAQVMEVYPEELVVVFLSNLCLTIISAPVCLIAEKNLSVWRVELDIALAAIVFSAFWGSAFGMVVPTWVVRLKGPVYVAMFNPLSIVIATAMGVMFLGDTLYLGSIIGAIVISIGFYIVTWGKAKEETIEDFGVGSLESLSNPKIPLLLSCQSEV</sequence>
<keyword evidence="4 6" id="KW-1133">Transmembrane helix</keyword>
<gene>
    <name evidence="8" type="ORF">VitviT2T_022488</name>
</gene>
<dbReference type="EMBL" id="CP126661">
    <property type="protein sequence ID" value="WKA04451.1"/>
    <property type="molecule type" value="Genomic_DNA"/>
</dbReference>
<reference evidence="8 9" key="1">
    <citation type="journal article" date="2023" name="Hortic Res">
        <title>The complete reference genome for grapevine (Vitis vinifera L.) genetics and breeding.</title>
        <authorList>
            <person name="Shi X."/>
            <person name="Cao S."/>
            <person name="Wang X."/>
            <person name="Huang S."/>
            <person name="Wang Y."/>
            <person name="Liu Z."/>
            <person name="Liu W."/>
            <person name="Leng X."/>
            <person name="Peng Y."/>
            <person name="Wang N."/>
            <person name="Wang Y."/>
            <person name="Ma Z."/>
            <person name="Xu X."/>
            <person name="Zhang F."/>
            <person name="Xue H."/>
            <person name="Zhong H."/>
            <person name="Wang Y."/>
            <person name="Zhang K."/>
            <person name="Velt A."/>
            <person name="Avia K."/>
            <person name="Holtgrawe D."/>
            <person name="Grimplet J."/>
            <person name="Matus J.T."/>
            <person name="Ware D."/>
            <person name="Wu X."/>
            <person name="Wang H."/>
            <person name="Liu C."/>
            <person name="Fang Y."/>
            <person name="Rustenholz C."/>
            <person name="Cheng Z."/>
            <person name="Xiao H."/>
            <person name="Zhou Y."/>
        </authorList>
    </citation>
    <scope>NUCLEOTIDE SEQUENCE [LARGE SCALE GENOMIC DNA]</scope>
    <source>
        <strain evidence="9">cv. Pinot noir / PN40024</strain>
        <tissue evidence="8">Leaf</tissue>
    </source>
</reference>
<name>A0ABY9DCF6_VITVI</name>
<evidence type="ECO:0000259" key="7">
    <source>
        <dbReference type="Pfam" id="PF00892"/>
    </source>
</evidence>
<evidence type="ECO:0000256" key="5">
    <source>
        <dbReference type="ARBA" id="ARBA00023136"/>
    </source>
</evidence>
<protein>
    <recommendedName>
        <fullName evidence="6">WAT1-related protein</fullName>
    </recommendedName>
</protein>
<evidence type="ECO:0000313" key="9">
    <source>
        <dbReference type="Proteomes" id="UP001227230"/>
    </source>
</evidence>